<dbReference type="OrthoDB" id="10261039at2759"/>
<evidence type="ECO:0000313" key="9">
    <source>
        <dbReference type="EMBL" id="CAG7819505.1"/>
    </source>
</evidence>
<dbReference type="PANTHER" id="PTHR15415">
    <property type="entry name" value="MITOFILIN"/>
    <property type="match status" value="1"/>
</dbReference>
<evidence type="ECO:0000256" key="8">
    <source>
        <dbReference type="SAM" id="Coils"/>
    </source>
</evidence>
<dbReference type="PANTHER" id="PTHR15415:SF7">
    <property type="entry name" value="MICOS COMPLEX SUBUNIT MIC60"/>
    <property type="match status" value="1"/>
</dbReference>
<accession>A0A8J2PLU3</accession>
<gene>
    <name evidence="9" type="ORF">AFUS01_LOCUS29947</name>
</gene>
<evidence type="ECO:0000256" key="3">
    <source>
        <dbReference type="ARBA" id="ARBA00022792"/>
    </source>
</evidence>
<evidence type="ECO:0000256" key="6">
    <source>
        <dbReference type="ARBA" id="ARBA00023136"/>
    </source>
</evidence>
<comment type="function">
    <text evidence="7">Component of the MICOS complex, a large protein complex of the mitochondrial inner membrane that plays crucial roles in the maintenance of crista junctions, inner membrane architecture, and formation of contact sites to the outer membrane.</text>
</comment>
<keyword evidence="4" id="KW-1133">Transmembrane helix</keyword>
<comment type="similarity">
    <text evidence="1 7">Belongs to the MICOS complex subunit Mic60 family.</text>
</comment>
<sequence>MGLGRLLVGIPSWITRVGAGKVRLDAVSHHNSTRALSTIPPRAVPPNDDDRSPRRKKLVAAFGTVLAASGLALAYKVYQDDFSVEYKAQCAEDDCKKCEDSTCLRRMDKEEELIAKANQELEKALKDVKPKAQEATEAALKAYCEASDLIKQFMDKAYCAIENDNLDSPQFEEVWCDVYETAVKRCEKVKDAMNKGQCAWELLCRLREVIENGKNCKYTQCNPLLITAEETLLCAERELLNAKNKMDCIQSESRLVEQYRNLVEDFRRDLKAELESLLAAEDCRSTFTENECAMVLTHAYKKVLRVQKELAQVQGADDCGKPKDSCC</sequence>
<name>A0A8J2PLU3_9HEXA</name>
<comment type="subunit">
    <text evidence="7">Component of the mitochondrial contact site and cristae organizing system (MICOS) complex.</text>
</comment>
<dbReference type="InterPro" id="IPR019133">
    <property type="entry name" value="MIC60"/>
</dbReference>
<comment type="caution">
    <text evidence="9">The sequence shown here is derived from an EMBL/GenBank/DDBJ whole genome shotgun (WGS) entry which is preliminary data.</text>
</comment>
<evidence type="ECO:0000256" key="5">
    <source>
        <dbReference type="ARBA" id="ARBA00023128"/>
    </source>
</evidence>
<comment type="subcellular location">
    <subcellularLocation>
        <location evidence="7">Mitochondrion inner membrane</location>
        <topology evidence="7">Single-pass membrane protein</topology>
    </subcellularLocation>
</comment>
<keyword evidence="6" id="KW-0472">Membrane</keyword>
<evidence type="ECO:0000256" key="4">
    <source>
        <dbReference type="ARBA" id="ARBA00022989"/>
    </source>
</evidence>
<feature type="coiled-coil region" evidence="8">
    <location>
        <begin position="225"/>
        <end position="276"/>
    </location>
</feature>
<evidence type="ECO:0000313" key="10">
    <source>
        <dbReference type="Proteomes" id="UP000708208"/>
    </source>
</evidence>
<keyword evidence="2 7" id="KW-0812">Transmembrane</keyword>
<organism evidence="9 10">
    <name type="scientific">Allacma fusca</name>
    <dbReference type="NCBI Taxonomy" id="39272"/>
    <lineage>
        <taxon>Eukaryota</taxon>
        <taxon>Metazoa</taxon>
        <taxon>Ecdysozoa</taxon>
        <taxon>Arthropoda</taxon>
        <taxon>Hexapoda</taxon>
        <taxon>Collembola</taxon>
        <taxon>Symphypleona</taxon>
        <taxon>Sminthuridae</taxon>
        <taxon>Allacma</taxon>
    </lineage>
</organism>
<dbReference type="AlphaFoldDB" id="A0A8J2PLU3"/>
<keyword evidence="10" id="KW-1185">Reference proteome</keyword>
<keyword evidence="5 7" id="KW-0496">Mitochondrion</keyword>
<evidence type="ECO:0000256" key="7">
    <source>
        <dbReference type="RuleBase" id="RU363000"/>
    </source>
</evidence>
<evidence type="ECO:0000256" key="2">
    <source>
        <dbReference type="ARBA" id="ARBA00022692"/>
    </source>
</evidence>
<dbReference type="EMBL" id="CAJVCH010451607">
    <property type="protein sequence ID" value="CAG7819505.1"/>
    <property type="molecule type" value="Genomic_DNA"/>
</dbReference>
<protein>
    <recommendedName>
        <fullName evidence="7">MICOS complex subunit MIC60</fullName>
    </recommendedName>
    <alternativeName>
        <fullName evidence="7">Mitofilin</fullName>
    </alternativeName>
</protein>
<dbReference type="Proteomes" id="UP000708208">
    <property type="component" value="Unassembled WGS sequence"/>
</dbReference>
<keyword evidence="3 7" id="KW-0999">Mitochondrion inner membrane</keyword>
<dbReference type="GO" id="GO:0061617">
    <property type="term" value="C:MICOS complex"/>
    <property type="evidence" value="ECO:0007669"/>
    <property type="project" value="TreeGrafter"/>
</dbReference>
<dbReference type="Pfam" id="PF09731">
    <property type="entry name" value="Mitofilin"/>
    <property type="match status" value="1"/>
</dbReference>
<proteinExistence type="inferred from homology"/>
<evidence type="ECO:0000256" key="1">
    <source>
        <dbReference type="ARBA" id="ARBA00010877"/>
    </source>
</evidence>
<keyword evidence="8" id="KW-0175">Coiled coil</keyword>
<dbReference type="GO" id="GO:0042407">
    <property type="term" value="P:cristae formation"/>
    <property type="evidence" value="ECO:0007669"/>
    <property type="project" value="TreeGrafter"/>
</dbReference>
<reference evidence="9" key="1">
    <citation type="submission" date="2021-06" db="EMBL/GenBank/DDBJ databases">
        <authorList>
            <person name="Hodson N. C."/>
            <person name="Mongue J. A."/>
            <person name="Jaron S. K."/>
        </authorList>
    </citation>
    <scope>NUCLEOTIDE SEQUENCE</scope>
</reference>